<evidence type="ECO:0000256" key="2">
    <source>
        <dbReference type="SAM" id="SignalP"/>
    </source>
</evidence>
<reference evidence="4" key="1">
    <citation type="submission" date="2025-08" db="UniProtKB">
        <authorList>
            <consortium name="RefSeq"/>
        </authorList>
    </citation>
    <scope>IDENTIFICATION</scope>
</reference>
<keyword evidence="2" id="KW-0732">Signal</keyword>
<dbReference type="KEGG" id="goe:100897708"/>
<evidence type="ECO:0000313" key="3">
    <source>
        <dbReference type="Proteomes" id="UP000694867"/>
    </source>
</evidence>
<gene>
    <name evidence="4" type="primary">LOC100897708</name>
</gene>
<feature type="compositionally biased region" description="Polar residues" evidence="1">
    <location>
        <begin position="141"/>
        <end position="152"/>
    </location>
</feature>
<sequence length="199" mass="21806">MFAATLIGAITLATGVVSFPHDLQHAATESSNDPFGQYQYLVLLVQDSSPQSTHTSFGESASSIPSSYPYRAPPKNQAPASQWHSFLFGPESLHRGNTQAYSAEDIIGGNGLDFNFGDHQSAAPQLNRPPRPSFPSHLEGIQSNHPQGTDYWNNLQGDHSQCPVINSCPAKYGCYVRQKPGRCAYCKCESRTPNKLHER</sequence>
<keyword evidence="3" id="KW-1185">Reference proteome</keyword>
<feature type="signal peptide" evidence="2">
    <location>
        <begin position="1"/>
        <end position="18"/>
    </location>
</feature>
<dbReference type="GeneID" id="100897708"/>
<protein>
    <submittedName>
        <fullName evidence="4">Uncharacterized protein LOC100897708</fullName>
    </submittedName>
</protein>
<feature type="chain" id="PRO_5042495033" evidence="2">
    <location>
        <begin position="19"/>
        <end position="199"/>
    </location>
</feature>
<dbReference type="AlphaFoldDB" id="A0AAJ6W096"/>
<proteinExistence type="predicted"/>
<dbReference type="Proteomes" id="UP000694867">
    <property type="component" value="Unplaced"/>
</dbReference>
<evidence type="ECO:0000256" key="1">
    <source>
        <dbReference type="SAM" id="MobiDB-lite"/>
    </source>
</evidence>
<feature type="region of interest" description="Disordered" evidence="1">
    <location>
        <begin position="122"/>
        <end position="152"/>
    </location>
</feature>
<organism evidence="3 4">
    <name type="scientific">Galendromus occidentalis</name>
    <name type="common">western predatory mite</name>
    <dbReference type="NCBI Taxonomy" id="34638"/>
    <lineage>
        <taxon>Eukaryota</taxon>
        <taxon>Metazoa</taxon>
        <taxon>Ecdysozoa</taxon>
        <taxon>Arthropoda</taxon>
        <taxon>Chelicerata</taxon>
        <taxon>Arachnida</taxon>
        <taxon>Acari</taxon>
        <taxon>Parasitiformes</taxon>
        <taxon>Mesostigmata</taxon>
        <taxon>Gamasina</taxon>
        <taxon>Phytoseioidea</taxon>
        <taxon>Phytoseiidae</taxon>
        <taxon>Typhlodrominae</taxon>
        <taxon>Galendromus</taxon>
    </lineage>
</organism>
<name>A0AAJ6W096_9ACAR</name>
<evidence type="ECO:0000313" key="4">
    <source>
        <dbReference type="RefSeq" id="XP_003746972.1"/>
    </source>
</evidence>
<dbReference type="RefSeq" id="XP_003746972.1">
    <property type="nucleotide sequence ID" value="XM_003746924.2"/>
</dbReference>
<accession>A0AAJ6W096</accession>